<dbReference type="InterPro" id="IPR006674">
    <property type="entry name" value="HD_domain"/>
</dbReference>
<dbReference type="PROSITE" id="PS51831">
    <property type="entry name" value="HD"/>
    <property type="match status" value="1"/>
</dbReference>
<accession>A0ABS2H2I2</accession>
<keyword evidence="4 8" id="KW-0378">Hydrolase</keyword>
<evidence type="ECO:0000256" key="5">
    <source>
        <dbReference type="ARBA" id="ARBA00023004"/>
    </source>
</evidence>
<evidence type="ECO:0000313" key="8">
    <source>
        <dbReference type="EMBL" id="MBM6994981.1"/>
    </source>
</evidence>
<evidence type="ECO:0000259" key="7">
    <source>
        <dbReference type="PROSITE" id="PS51831"/>
    </source>
</evidence>
<reference evidence="8 9" key="1">
    <citation type="submission" date="2021-01" db="EMBL/GenBank/DDBJ databases">
        <title>Paenibacillus sp.nov. isolated from the rhizosphere soil of tomato plant.</title>
        <authorList>
            <person name="Thin K.K."/>
            <person name="Zhang X."/>
            <person name="He S."/>
        </authorList>
    </citation>
    <scope>NUCLEOTIDE SEQUENCE [LARGE SCALE GENOMIC DNA]</scope>
    <source>
        <strain evidence="8 9">DXFW5</strain>
    </source>
</reference>
<dbReference type="GO" id="GO:0008803">
    <property type="term" value="F:bis(5'-nucleosyl)-tetraphosphatase (symmetrical) activity"/>
    <property type="evidence" value="ECO:0007669"/>
    <property type="project" value="UniProtKB-EC"/>
</dbReference>
<evidence type="ECO:0000256" key="4">
    <source>
        <dbReference type="ARBA" id="ARBA00022801"/>
    </source>
</evidence>
<proteinExistence type="predicted"/>
<evidence type="ECO:0000256" key="2">
    <source>
        <dbReference type="ARBA" id="ARBA00022723"/>
    </source>
</evidence>
<dbReference type="EMBL" id="JADCNN020000003">
    <property type="protein sequence ID" value="MBM6994981.1"/>
    <property type="molecule type" value="Genomic_DNA"/>
</dbReference>
<keyword evidence="9" id="KW-1185">Reference proteome</keyword>
<dbReference type="NCBIfam" id="TIGR00488">
    <property type="entry name" value="bis(5'-nucleosyl)-tetraphosphatase (symmetrical) YqeK"/>
    <property type="match status" value="1"/>
</dbReference>
<dbReference type="InterPro" id="IPR003607">
    <property type="entry name" value="HD/PDEase_dom"/>
</dbReference>
<dbReference type="Proteomes" id="UP001516620">
    <property type="component" value="Unassembled WGS sequence"/>
</dbReference>
<dbReference type="EC" id="3.6.1.41" evidence="1"/>
<evidence type="ECO:0000256" key="1">
    <source>
        <dbReference type="ARBA" id="ARBA00012506"/>
    </source>
</evidence>
<evidence type="ECO:0000256" key="3">
    <source>
        <dbReference type="ARBA" id="ARBA00022741"/>
    </source>
</evidence>
<dbReference type="CDD" id="cd00077">
    <property type="entry name" value="HDc"/>
    <property type="match status" value="1"/>
</dbReference>
<keyword evidence="2" id="KW-0479">Metal-binding</keyword>
<comment type="caution">
    <text evidence="8">The sequence shown here is derived from an EMBL/GenBank/DDBJ whole genome shotgun (WGS) entry which is preliminary data.</text>
</comment>
<keyword evidence="5" id="KW-0408">Iron</keyword>
<dbReference type="PANTHER" id="PTHR35795:SF1">
    <property type="entry name" value="BIS(5'-NUCLEOSYL)-TETRAPHOSPHATASE, SYMMETRICAL"/>
    <property type="match status" value="1"/>
</dbReference>
<dbReference type="RefSeq" id="WP_155605661.1">
    <property type="nucleotide sequence ID" value="NZ_JADCNN020000003.1"/>
</dbReference>
<gene>
    <name evidence="8" type="primary">yqeK</name>
    <name evidence="8" type="ORF">IM700_004820</name>
</gene>
<name>A0ABS2H2I2_9BACL</name>
<sequence length="195" mass="21833">MDYSREELIAAVSAGMPSKRWKHVEGVMESAVILAKRYGADPVKADLAALLHDLAKFWPIEEQEAIIRDNGLNADLLRHDKQLLHAEVGAFISKRDYGVEDEEVLDAIRYHTSGREGMTLLDKIVCLADYIEPGREFPGVEKIRELAETSLEDALVAGFDSTISFLLEKGKPIFPLTLLARNDLIVNRTKSREAE</sequence>
<evidence type="ECO:0000256" key="6">
    <source>
        <dbReference type="ARBA" id="ARBA00049417"/>
    </source>
</evidence>
<dbReference type="Pfam" id="PF01966">
    <property type="entry name" value="HD"/>
    <property type="match status" value="1"/>
</dbReference>
<dbReference type="InterPro" id="IPR005249">
    <property type="entry name" value="YqeK"/>
</dbReference>
<dbReference type="Gene3D" id="1.10.3210.10">
    <property type="entry name" value="Hypothetical protein af1432"/>
    <property type="match status" value="1"/>
</dbReference>
<comment type="catalytic activity">
    <reaction evidence="6">
        <text>P(1),P(4)-bis(5'-adenosyl) tetraphosphate + H2O = 2 ADP + 2 H(+)</text>
        <dbReference type="Rhea" id="RHEA:24252"/>
        <dbReference type="ChEBI" id="CHEBI:15377"/>
        <dbReference type="ChEBI" id="CHEBI:15378"/>
        <dbReference type="ChEBI" id="CHEBI:58141"/>
        <dbReference type="ChEBI" id="CHEBI:456216"/>
        <dbReference type="EC" id="3.6.1.41"/>
    </reaction>
</comment>
<protein>
    <recommendedName>
        <fullName evidence="1">bis(5'-nucleosyl)-tetraphosphatase (symmetrical)</fullName>
        <ecNumber evidence="1">3.6.1.41</ecNumber>
    </recommendedName>
</protein>
<dbReference type="SUPFAM" id="SSF109604">
    <property type="entry name" value="HD-domain/PDEase-like"/>
    <property type="match status" value="1"/>
</dbReference>
<keyword evidence="3" id="KW-0547">Nucleotide-binding</keyword>
<dbReference type="PANTHER" id="PTHR35795">
    <property type="entry name" value="SLR1885 PROTEIN"/>
    <property type="match status" value="1"/>
</dbReference>
<dbReference type="InterPro" id="IPR051094">
    <property type="entry name" value="Diverse_Catalytic_Enzymes"/>
</dbReference>
<evidence type="ECO:0000313" key="9">
    <source>
        <dbReference type="Proteomes" id="UP001516620"/>
    </source>
</evidence>
<dbReference type="SMART" id="SM00471">
    <property type="entry name" value="HDc"/>
    <property type="match status" value="1"/>
</dbReference>
<organism evidence="8 9">
    <name type="scientific">Paenibacillus rhizolycopersici</name>
    <dbReference type="NCBI Taxonomy" id="2780073"/>
    <lineage>
        <taxon>Bacteria</taxon>
        <taxon>Bacillati</taxon>
        <taxon>Bacillota</taxon>
        <taxon>Bacilli</taxon>
        <taxon>Bacillales</taxon>
        <taxon>Paenibacillaceae</taxon>
        <taxon>Paenibacillus</taxon>
    </lineage>
</organism>
<feature type="domain" description="HD" evidence="7">
    <location>
        <begin position="20"/>
        <end position="134"/>
    </location>
</feature>